<evidence type="ECO:0000313" key="1">
    <source>
        <dbReference type="EMBL" id="GAH37177.1"/>
    </source>
</evidence>
<dbReference type="InterPro" id="IPR036265">
    <property type="entry name" value="HIT-like_sf"/>
</dbReference>
<sequence length="74" mass="8768">MDFKKLMRNHVEYRYDPLTDDQCRINPDRAKRVKQAGGDLRLAKIIEKTKEGCPFCPALLQDPGLHWQWVTFHQ</sequence>
<reference evidence="1" key="1">
    <citation type="journal article" date="2014" name="Front. Microbiol.">
        <title>High frequency of phylogenetically diverse reductive dehalogenase-homologous genes in deep subseafloor sedimentary metagenomes.</title>
        <authorList>
            <person name="Kawai M."/>
            <person name="Futagami T."/>
            <person name="Toyoda A."/>
            <person name="Takaki Y."/>
            <person name="Nishi S."/>
            <person name="Hori S."/>
            <person name="Arai W."/>
            <person name="Tsubouchi T."/>
            <person name="Morono Y."/>
            <person name="Uchiyama I."/>
            <person name="Ito T."/>
            <person name="Fujiyama A."/>
            <person name="Inagaki F."/>
            <person name="Takami H."/>
        </authorList>
    </citation>
    <scope>NUCLEOTIDE SEQUENCE</scope>
    <source>
        <strain evidence="1">Expedition CK06-06</strain>
    </source>
</reference>
<proteinExistence type="predicted"/>
<dbReference type="SUPFAM" id="SSF54197">
    <property type="entry name" value="HIT-like"/>
    <property type="match status" value="1"/>
</dbReference>
<comment type="caution">
    <text evidence="1">The sequence shown here is derived from an EMBL/GenBank/DDBJ whole genome shotgun (WGS) entry which is preliminary data.</text>
</comment>
<feature type="non-terminal residue" evidence="1">
    <location>
        <position position="74"/>
    </location>
</feature>
<dbReference type="EMBL" id="BARU01008130">
    <property type="protein sequence ID" value="GAH37177.1"/>
    <property type="molecule type" value="Genomic_DNA"/>
</dbReference>
<organism evidence="1">
    <name type="scientific">marine sediment metagenome</name>
    <dbReference type="NCBI Taxonomy" id="412755"/>
    <lineage>
        <taxon>unclassified sequences</taxon>
        <taxon>metagenomes</taxon>
        <taxon>ecological metagenomes</taxon>
    </lineage>
</organism>
<dbReference type="AlphaFoldDB" id="X1EX76"/>
<protein>
    <submittedName>
        <fullName evidence="1">Uncharacterized protein</fullName>
    </submittedName>
</protein>
<name>X1EX76_9ZZZZ</name>
<gene>
    <name evidence="1" type="ORF">S03H2_15965</name>
</gene>
<accession>X1EX76</accession>